<protein>
    <submittedName>
        <fullName evidence="7">Aspartate--tRNA ligase</fullName>
        <ecNumber evidence="7">6.1.1.-</ecNumber>
    </submittedName>
</protein>
<gene>
    <name evidence="7" type="ORF">C7S16_4292</name>
</gene>
<dbReference type="GO" id="GO:0005524">
    <property type="term" value="F:ATP binding"/>
    <property type="evidence" value="ECO:0007669"/>
    <property type="project" value="UniProtKB-KW"/>
</dbReference>
<reference evidence="7" key="1">
    <citation type="submission" date="2018-08" db="EMBL/GenBank/DDBJ databases">
        <title>Identification of Burkholderia cepacia strains that express a Burkholderia pseudomallei-like capsular polysaccharide.</title>
        <authorList>
            <person name="Burtnick M.N."/>
            <person name="Vongsouvath M."/>
            <person name="Newton P."/>
            <person name="Wuthiekanun V."/>
            <person name="Limmathurotsakul D."/>
            <person name="Brett P.J."/>
            <person name="Chantratita N."/>
            <person name="Dance D.A."/>
        </authorList>
    </citation>
    <scope>NUCLEOTIDE SEQUENCE</scope>
    <source>
        <strain evidence="7">SBXCC001</strain>
    </source>
</reference>
<dbReference type="InterPro" id="IPR004524">
    <property type="entry name" value="Asp-tRNA-ligase_1"/>
</dbReference>
<evidence type="ECO:0000313" key="8">
    <source>
        <dbReference type="Proteomes" id="UP001272137"/>
    </source>
</evidence>
<dbReference type="Pfam" id="PF00152">
    <property type="entry name" value="tRNA-synt_2"/>
    <property type="match status" value="1"/>
</dbReference>
<evidence type="ECO:0000256" key="4">
    <source>
        <dbReference type="ARBA" id="ARBA00022917"/>
    </source>
</evidence>
<keyword evidence="5" id="KW-0030">Aminoacyl-tRNA synthetase</keyword>
<organism evidence="7 8">
    <name type="scientific">Burkholderia thailandensis</name>
    <dbReference type="NCBI Taxonomy" id="57975"/>
    <lineage>
        <taxon>Bacteria</taxon>
        <taxon>Pseudomonadati</taxon>
        <taxon>Pseudomonadota</taxon>
        <taxon>Betaproteobacteria</taxon>
        <taxon>Burkholderiales</taxon>
        <taxon>Burkholderiaceae</taxon>
        <taxon>Burkholderia</taxon>
        <taxon>pseudomallei group</taxon>
    </lineage>
</organism>
<dbReference type="CDD" id="cd04317">
    <property type="entry name" value="EcAspRS_like_N"/>
    <property type="match status" value="1"/>
</dbReference>
<comment type="caution">
    <text evidence="7">The sequence shown here is derived from an EMBL/GenBank/DDBJ whole genome shotgun (WGS) entry which is preliminary data.</text>
</comment>
<dbReference type="PROSITE" id="PS50862">
    <property type="entry name" value="AA_TRNA_LIGASE_II"/>
    <property type="match status" value="1"/>
</dbReference>
<evidence type="ECO:0000259" key="6">
    <source>
        <dbReference type="PROSITE" id="PS50862"/>
    </source>
</evidence>
<dbReference type="EMBL" id="QXCT01000001">
    <property type="protein sequence ID" value="MDW9251674.1"/>
    <property type="molecule type" value="Genomic_DNA"/>
</dbReference>
<dbReference type="GO" id="GO:0004815">
    <property type="term" value="F:aspartate-tRNA ligase activity"/>
    <property type="evidence" value="ECO:0007669"/>
    <property type="project" value="TreeGrafter"/>
</dbReference>
<dbReference type="EC" id="6.1.1.-" evidence="7"/>
<dbReference type="InterPro" id="IPR012340">
    <property type="entry name" value="NA-bd_OB-fold"/>
</dbReference>
<feature type="domain" description="Aminoacyl-transfer RNA synthetases class-II family profile" evidence="6">
    <location>
        <begin position="157"/>
        <end position="306"/>
    </location>
</feature>
<dbReference type="Gene3D" id="2.40.50.140">
    <property type="entry name" value="Nucleic acid-binding proteins"/>
    <property type="match status" value="1"/>
</dbReference>
<dbReference type="InterPro" id="IPR006195">
    <property type="entry name" value="aa-tRNA-synth_II"/>
</dbReference>
<dbReference type="InterPro" id="IPR004364">
    <property type="entry name" value="Aa-tRNA-synt_II"/>
</dbReference>
<dbReference type="PANTHER" id="PTHR22594:SF5">
    <property type="entry name" value="ASPARTATE--TRNA LIGASE, MITOCHONDRIAL"/>
    <property type="match status" value="1"/>
</dbReference>
<dbReference type="Proteomes" id="UP001272137">
    <property type="component" value="Unassembled WGS sequence"/>
</dbReference>
<dbReference type="PRINTS" id="PR01042">
    <property type="entry name" value="TRNASYNTHASP"/>
</dbReference>
<name>A0AAW9CSP9_BURTH</name>
<dbReference type="Gene3D" id="3.30.930.10">
    <property type="entry name" value="Bira Bifunctional Protein, Domain 2"/>
    <property type="match status" value="1"/>
</dbReference>
<evidence type="ECO:0000256" key="2">
    <source>
        <dbReference type="ARBA" id="ARBA00022741"/>
    </source>
</evidence>
<proteinExistence type="predicted"/>
<dbReference type="Pfam" id="PF02938">
    <property type="entry name" value="GAD"/>
    <property type="match status" value="1"/>
</dbReference>
<dbReference type="NCBIfam" id="NF001750">
    <property type="entry name" value="PRK00476.1"/>
    <property type="match status" value="1"/>
</dbReference>
<dbReference type="InterPro" id="IPR047089">
    <property type="entry name" value="Asp-tRNA-ligase_1_N"/>
</dbReference>
<dbReference type="AlphaFoldDB" id="A0AAW9CSP9"/>
<keyword evidence="2" id="KW-0547">Nucleotide-binding</keyword>
<evidence type="ECO:0000313" key="7">
    <source>
        <dbReference type="EMBL" id="MDW9251674.1"/>
    </source>
</evidence>
<evidence type="ECO:0000256" key="5">
    <source>
        <dbReference type="ARBA" id="ARBA00023146"/>
    </source>
</evidence>
<dbReference type="GO" id="GO:0003676">
    <property type="term" value="F:nucleic acid binding"/>
    <property type="evidence" value="ECO:0007669"/>
    <property type="project" value="InterPro"/>
</dbReference>
<dbReference type="SUPFAM" id="SSF50249">
    <property type="entry name" value="Nucleic acid-binding proteins"/>
    <property type="match status" value="1"/>
</dbReference>
<keyword evidence="1 7" id="KW-0436">Ligase</keyword>
<dbReference type="InterPro" id="IPR045864">
    <property type="entry name" value="aa-tRNA-synth_II/BPL/LPL"/>
</dbReference>
<dbReference type="InterPro" id="IPR004365">
    <property type="entry name" value="NA-bd_OB_tRNA"/>
</dbReference>
<dbReference type="PANTHER" id="PTHR22594">
    <property type="entry name" value="ASPARTYL/LYSYL-TRNA SYNTHETASE"/>
    <property type="match status" value="1"/>
</dbReference>
<dbReference type="Pfam" id="PF01336">
    <property type="entry name" value="tRNA_anti-codon"/>
    <property type="match status" value="1"/>
</dbReference>
<evidence type="ECO:0000256" key="3">
    <source>
        <dbReference type="ARBA" id="ARBA00022840"/>
    </source>
</evidence>
<dbReference type="InterPro" id="IPR002312">
    <property type="entry name" value="Asp/Asn-tRNA-synth_IIb"/>
</dbReference>
<dbReference type="NCBIfam" id="TIGR00459">
    <property type="entry name" value="aspS_bact"/>
    <property type="match status" value="1"/>
</dbReference>
<accession>A0AAW9CSP9</accession>
<evidence type="ECO:0000256" key="1">
    <source>
        <dbReference type="ARBA" id="ARBA00022598"/>
    </source>
</evidence>
<sequence length="479" mass="53630">MMRDYQSDKAVPTSTRYRTDTCGQLRANDIGRMTRLAGWVHRVRDHGNVIFLDLRDHYGITQAVVSRESGAFQTAQQLNPESVINLSGAVRARPTGTLNAELDTGEIEVHAEHIDVLSECAELPLPVFGEPDFPEDTRLTYRFLDLRRQSVHRNIMLRSAVVAELRRAMWVAGFTEFQTPILTASSPEGARDFLVPSRLHPGKFYALPQAPQQFKQLAMISGFDRYFQIAPCFRDEDARADRSPGEFYQLDIEMSFVDQEDVFATIEPVIRDTFRKFSSGFTVTESFPRIPYNDAIRRYGSDKPDLRNPLELTDVTDAFRDASFRLFADMIERNPRSEIWAVRAPGGGTRAFCEHVNQWARDQGRPGVAWLTSGSSGFTGPVAKGLTDDRAAHVMTKLGAKIGDSVFFIAGEPREFYRLPAIYDKSSHINASLSHQTDSNSAGLPISRCTNGTRRNSASIFATTPSQCLKVGLRHSSPP</sequence>
<dbReference type="GO" id="GO:0006422">
    <property type="term" value="P:aspartyl-tRNA aminoacylation"/>
    <property type="evidence" value="ECO:0007669"/>
    <property type="project" value="TreeGrafter"/>
</dbReference>
<dbReference type="InterPro" id="IPR029351">
    <property type="entry name" value="GAD_dom"/>
</dbReference>
<keyword evidence="4" id="KW-0648">Protein biosynthesis</keyword>
<keyword evidence="3" id="KW-0067">ATP-binding</keyword>
<dbReference type="SUPFAM" id="SSF55681">
    <property type="entry name" value="Class II aaRS and biotin synthetases"/>
    <property type="match status" value="1"/>
</dbReference>